<evidence type="ECO:0008006" key="3">
    <source>
        <dbReference type="Google" id="ProtNLM"/>
    </source>
</evidence>
<proteinExistence type="predicted"/>
<sequence length="145" mass="17102">MFPFKKNLFFLKISLLTFLGFGFIMNMNIMAMQLTAINPTDTREAITTPSIADNNQNTVIISQLFKKITHYQNIENQKIISHVETFNLRTGKLANVTYYYADVKNKRDYKEIFDIETGDMIKKIKYDRKTGRISYTNRLRLIHYL</sequence>
<dbReference type="AlphaFoldDB" id="B3R0R4"/>
<name>B3R0R4_PHYMT</name>
<dbReference type="Proteomes" id="UP000002020">
    <property type="component" value="Chromosome"/>
</dbReference>
<evidence type="ECO:0000313" key="1">
    <source>
        <dbReference type="EMBL" id="CAP18648.1"/>
    </source>
</evidence>
<dbReference type="HOGENOM" id="CLU_1782864_0_0_14"/>
<gene>
    <name evidence="1" type="ordered locus">ATP_00461</name>
</gene>
<organism evidence="2">
    <name type="scientific">Phytoplasma mali (strain AT)</name>
    <dbReference type="NCBI Taxonomy" id="482235"/>
    <lineage>
        <taxon>Bacteria</taxon>
        <taxon>Bacillati</taxon>
        <taxon>Mycoplasmatota</taxon>
        <taxon>Mollicutes</taxon>
        <taxon>Acholeplasmatales</taxon>
        <taxon>Acholeplasmataceae</taxon>
        <taxon>Candidatus Phytoplasma</taxon>
        <taxon>16SrX (Apple proliferation group)</taxon>
    </lineage>
</organism>
<protein>
    <recommendedName>
        <fullName evidence="3">DUF2963 domain-containing protein</fullName>
    </recommendedName>
</protein>
<evidence type="ECO:0000313" key="2">
    <source>
        <dbReference type="Proteomes" id="UP000002020"/>
    </source>
</evidence>
<keyword evidence="2" id="KW-1185">Reference proteome</keyword>
<reference evidence="1 2" key="1">
    <citation type="journal article" date="2008" name="BMC Genomics">
        <title>The linear chromosome of the plant-pathogenic mycoplasma 'Candidatus Phytoplasma mali'.</title>
        <authorList>
            <person name="Kube M."/>
            <person name="Schneider B."/>
            <person name="Kuhl H."/>
            <person name="Dandekar T."/>
            <person name="Heitmann K."/>
            <person name="Migdoll A.M."/>
            <person name="Reinhardt R."/>
            <person name="Seemueller E."/>
        </authorList>
    </citation>
    <scope>NUCLEOTIDE SEQUENCE [LARGE SCALE GENOMIC DNA]</scope>
    <source>
        <strain evidence="1 2">AT</strain>
    </source>
</reference>
<dbReference type="EMBL" id="CU469464">
    <property type="protein sequence ID" value="CAP18648.1"/>
    <property type="molecule type" value="Genomic_DNA"/>
</dbReference>
<dbReference type="KEGG" id="pml:ATP_00461"/>
<accession>B3R0R4</accession>